<evidence type="ECO:0000256" key="4">
    <source>
        <dbReference type="ARBA" id="ARBA00022496"/>
    </source>
</evidence>
<gene>
    <name evidence="12" type="ORF">SAMN04488068_0184</name>
</gene>
<evidence type="ECO:0000256" key="2">
    <source>
        <dbReference type="ARBA" id="ARBA00010212"/>
    </source>
</evidence>
<feature type="transmembrane region" description="Helical" evidence="9">
    <location>
        <begin position="130"/>
        <end position="148"/>
    </location>
</feature>
<comment type="similarity">
    <text evidence="2">Belongs to the cation diffusion facilitator (CDF) transporter (TC 2.A.4) family. FieF subfamily.</text>
</comment>
<dbReference type="InterPro" id="IPR027469">
    <property type="entry name" value="Cation_efflux_TMD_sf"/>
</dbReference>
<dbReference type="Pfam" id="PF16916">
    <property type="entry name" value="ZT_dimer"/>
    <property type="match status" value="1"/>
</dbReference>
<reference evidence="12 13" key="1">
    <citation type="submission" date="2016-11" db="EMBL/GenBank/DDBJ databases">
        <authorList>
            <person name="Jaros S."/>
            <person name="Januszkiewicz K."/>
            <person name="Wedrychowicz H."/>
        </authorList>
    </citation>
    <scope>NUCLEOTIDE SEQUENCE [LARGE SCALE GENOMIC DNA]</scope>
    <source>
        <strain evidence="12 13">CGMCC 1.7049</strain>
    </source>
</reference>
<dbReference type="Gene3D" id="1.20.1510.10">
    <property type="entry name" value="Cation efflux protein transmembrane domain"/>
    <property type="match status" value="1"/>
</dbReference>
<feature type="transmembrane region" description="Helical" evidence="9">
    <location>
        <begin position="92"/>
        <end position="110"/>
    </location>
</feature>
<evidence type="ECO:0000256" key="9">
    <source>
        <dbReference type="SAM" id="Phobius"/>
    </source>
</evidence>
<evidence type="ECO:0000256" key="3">
    <source>
        <dbReference type="ARBA" id="ARBA00022448"/>
    </source>
</evidence>
<dbReference type="Proteomes" id="UP000199758">
    <property type="component" value="Unassembled WGS sequence"/>
</dbReference>
<dbReference type="GO" id="GO:0006882">
    <property type="term" value="P:intracellular zinc ion homeostasis"/>
    <property type="evidence" value="ECO:0007669"/>
    <property type="project" value="TreeGrafter"/>
</dbReference>
<dbReference type="GO" id="GO:0015093">
    <property type="term" value="F:ferrous iron transmembrane transporter activity"/>
    <property type="evidence" value="ECO:0007669"/>
    <property type="project" value="TreeGrafter"/>
</dbReference>
<accession>A0A1M5JTJ9</accession>
<keyword evidence="13" id="KW-1185">Reference proteome</keyword>
<dbReference type="PANTHER" id="PTHR43840">
    <property type="entry name" value="MITOCHONDRIAL METAL TRANSPORTER 1-RELATED"/>
    <property type="match status" value="1"/>
</dbReference>
<feature type="domain" description="Cation efflux protein transmembrane" evidence="10">
    <location>
        <begin position="29"/>
        <end position="221"/>
    </location>
</feature>
<organism evidence="12 13">
    <name type="scientific">Hydrocarboniphaga daqingensis</name>
    <dbReference type="NCBI Taxonomy" id="490188"/>
    <lineage>
        <taxon>Bacteria</taxon>
        <taxon>Pseudomonadati</taxon>
        <taxon>Pseudomonadota</taxon>
        <taxon>Gammaproteobacteria</taxon>
        <taxon>Nevskiales</taxon>
        <taxon>Nevskiaceae</taxon>
        <taxon>Hydrocarboniphaga</taxon>
    </lineage>
</organism>
<feature type="transmembrane region" description="Helical" evidence="9">
    <location>
        <begin position="24"/>
        <end position="45"/>
    </location>
</feature>
<dbReference type="GO" id="GO:0015341">
    <property type="term" value="F:zinc efflux antiporter activity"/>
    <property type="evidence" value="ECO:0007669"/>
    <property type="project" value="TreeGrafter"/>
</dbReference>
<evidence type="ECO:0000256" key="6">
    <source>
        <dbReference type="ARBA" id="ARBA00022906"/>
    </source>
</evidence>
<evidence type="ECO:0000259" key="11">
    <source>
        <dbReference type="Pfam" id="PF16916"/>
    </source>
</evidence>
<keyword evidence="6" id="KW-0862">Zinc</keyword>
<dbReference type="EMBL" id="FQWZ01000001">
    <property type="protein sequence ID" value="SHG43579.1"/>
    <property type="molecule type" value="Genomic_DNA"/>
</dbReference>
<keyword evidence="3" id="KW-0813">Transport</keyword>
<feature type="transmembrane region" description="Helical" evidence="9">
    <location>
        <begin position="195"/>
        <end position="213"/>
    </location>
</feature>
<dbReference type="RefSeq" id="WP_072893926.1">
    <property type="nucleotide sequence ID" value="NZ_FQWZ01000001.1"/>
</dbReference>
<evidence type="ECO:0000259" key="10">
    <source>
        <dbReference type="Pfam" id="PF01545"/>
    </source>
</evidence>
<dbReference type="SUPFAM" id="SSF160240">
    <property type="entry name" value="Cation efflux protein cytoplasmic domain-like"/>
    <property type="match status" value="1"/>
</dbReference>
<protein>
    <submittedName>
        <fullName evidence="12">Cation diffusion facilitator family transporter</fullName>
    </submittedName>
</protein>
<dbReference type="STRING" id="490188.SAMN04488068_0184"/>
<evidence type="ECO:0000313" key="12">
    <source>
        <dbReference type="EMBL" id="SHG43579.1"/>
    </source>
</evidence>
<keyword evidence="4" id="KW-0410">Iron transport</keyword>
<evidence type="ECO:0000256" key="7">
    <source>
        <dbReference type="ARBA" id="ARBA00022989"/>
    </source>
</evidence>
<dbReference type="Pfam" id="PF01545">
    <property type="entry name" value="Cation_efflux"/>
    <property type="match status" value="1"/>
</dbReference>
<feature type="transmembrane region" description="Helical" evidence="9">
    <location>
        <begin position="169"/>
        <end position="189"/>
    </location>
</feature>
<dbReference type="InterPro" id="IPR058533">
    <property type="entry name" value="Cation_efflux_TM"/>
</dbReference>
<sequence length="315" mass="34143">MNTRSVAAHPPADPDQYARSVRRVLWGTLALNIGVCLLKLIVGLWTGSLAIMADAIHSLTDSLNNVMGLVVMRWSAPPPDREHPYGHLKFEAIGALGIAAMLGIACFEVVKPAVMRLIDGDRGHVTMNVTAIGLMGIVLLVNIGVAWFERRAGLRLHSKLLLADAAQTFGDIWITLGVIAGSLGIWLLGWWWLDVVLAIPVAIAVIASGWAVVRSNLPWLLDEAAIAPDEIQQIALSVEGVVDCHAVASRGLVGRQAFVEMHLITTVRDVETSHRMTEEIERLLTERYGPVAATIHVEPERYAENGATAERTVSA</sequence>
<feature type="domain" description="Cation efflux protein cytoplasmic" evidence="11">
    <location>
        <begin position="229"/>
        <end position="300"/>
    </location>
</feature>
<evidence type="ECO:0000313" key="13">
    <source>
        <dbReference type="Proteomes" id="UP000199758"/>
    </source>
</evidence>
<keyword evidence="6" id="KW-0406">Ion transport</keyword>
<proteinExistence type="inferred from homology"/>
<dbReference type="NCBIfam" id="TIGR01297">
    <property type="entry name" value="CDF"/>
    <property type="match status" value="1"/>
</dbReference>
<dbReference type="PANTHER" id="PTHR43840:SF15">
    <property type="entry name" value="MITOCHONDRIAL METAL TRANSPORTER 1-RELATED"/>
    <property type="match status" value="1"/>
</dbReference>
<dbReference type="InterPro" id="IPR036837">
    <property type="entry name" value="Cation_efflux_CTD_sf"/>
</dbReference>
<evidence type="ECO:0000256" key="5">
    <source>
        <dbReference type="ARBA" id="ARBA00022692"/>
    </source>
</evidence>
<keyword evidence="8 9" id="KW-0472">Membrane</keyword>
<name>A0A1M5JTJ9_9GAMM</name>
<dbReference type="OrthoDB" id="9809646at2"/>
<comment type="subcellular location">
    <subcellularLocation>
        <location evidence="1">Membrane</location>
        <topology evidence="1">Multi-pass membrane protein</topology>
    </subcellularLocation>
</comment>
<dbReference type="GO" id="GO:0015086">
    <property type="term" value="F:cadmium ion transmembrane transporter activity"/>
    <property type="evidence" value="ECO:0007669"/>
    <property type="project" value="TreeGrafter"/>
</dbReference>
<dbReference type="InterPro" id="IPR050291">
    <property type="entry name" value="CDF_Transporter"/>
</dbReference>
<keyword evidence="7 9" id="KW-1133">Transmembrane helix</keyword>
<evidence type="ECO:0000256" key="8">
    <source>
        <dbReference type="ARBA" id="ARBA00023136"/>
    </source>
</evidence>
<dbReference type="AlphaFoldDB" id="A0A1M5JTJ9"/>
<keyword evidence="5 9" id="KW-0812">Transmembrane</keyword>
<dbReference type="GO" id="GO:0005886">
    <property type="term" value="C:plasma membrane"/>
    <property type="evidence" value="ECO:0007669"/>
    <property type="project" value="TreeGrafter"/>
</dbReference>
<dbReference type="SUPFAM" id="SSF161111">
    <property type="entry name" value="Cation efflux protein transmembrane domain-like"/>
    <property type="match status" value="1"/>
</dbReference>
<dbReference type="InterPro" id="IPR002524">
    <property type="entry name" value="Cation_efflux"/>
</dbReference>
<dbReference type="InterPro" id="IPR027470">
    <property type="entry name" value="Cation_efflux_CTD"/>
</dbReference>
<keyword evidence="4" id="KW-0408">Iron</keyword>
<keyword evidence="6" id="KW-0864">Zinc transport</keyword>
<evidence type="ECO:0000256" key="1">
    <source>
        <dbReference type="ARBA" id="ARBA00004141"/>
    </source>
</evidence>
<dbReference type="Gene3D" id="3.30.70.1350">
    <property type="entry name" value="Cation efflux protein, cytoplasmic domain"/>
    <property type="match status" value="1"/>
</dbReference>